<sequence>MMMFVERLIKNACGTFLGQMRPVQFPFFLSLQEGNSPPLVGIN</sequence>
<evidence type="ECO:0000313" key="1">
    <source>
        <dbReference type="EMBL" id="SEI97540.1"/>
    </source>
</evidence>
<reference evidence="1 2" key="1">
    <citation type="submission" date="2016-10" db="EMBL/GenBank/DDBJ databases">
        <authorList>
            <person name="de Groot N.N."/>
        </authorList>
    </citation>
    <scope>NUCLEOTIDE SEQUENCE [LARGE SCALE GENOMIC DNA]</scope>
    <source>
        <strain evidence="1 2">DSM 23048</strain>
    </source>
</reference>
<proteinExistence type="predicted"/>
<dbReference type="Proteomes" id="UP000183077">
    <property type="component" value="Unassembled WGS sequence"/>
</dbReference>
<evidence type="ECO:0000313" key="2">
    <source>
        <dbReference type="Proteomes" id="UP000183077"/>
    </source>
</evidence>
<name>A0A1H6VA57_9FLAO</name>
<dbReference type="AlphaFoldDB" id="A0A1H6VA57"/>
<organism evidence="1 2">
    <name type="scientific">Myroides marinus</name>
    <dbReference type="NCBI Taxonomy" id="703342"/>
    <lineage>
        <taxon>Bacteria</taxon>
        <taxon>Pseudomonadati</taxon>
        <taxon>Bacteroidota</taxon>
        <taxon>Flavobacteriia</taxon>
        <taxon>Flavobacteriales</taxon>
        <taxon>Flavobacteriaceae</taxon>
        <taxon>Myroides</taxon>
    </lineage>
</organism>
<dbReference type="EMBL" id="FNYS01000008">
    <property type="protein sequence ID" value="SEI97540.1"/>
    <property type="molecule type" value="Genomic_DNA"/>
</dbReference>
<gene>
    <name evidence="1" type="ORF">SAMN04488018_10870</name>
</gene>
<protein>
    <submittedName>
        <fullName evidence="1">Uncharacterized protein</fullName>
    </submittedName>
</protein>
<accession>A0A1H6VA57</accession>